<comment type="similarity">
    <text evidence="1">Belongs to the class IV-like SAM-binding methyltransferase superfamily. RNA methyltransferase TrmH family.</text>
</comment>
<evidence type="ECO:0000256" key="2">
    <source>
        <dbReference type="ARBA" id="ARBA00022603"/>
    </source>
</evidence>
<reference evidence="6 7" key="1">
    <citation type="submission" date="2021-07" db="EMBL/GenBank/DDBJ databases">
        <title>Genomic diversity and antimicrobial resistance of Prevotella spp. isolated from chronic lung disease airways.</title>
        <authorList>
            <person name="Webb K.A."/>
            <person name="Olagoke O.S."/>
            <person name="Baird T."/>
            <person name="Neill J."/>
            <person name="Pham A."/>
            <person name="Wells T.J."/>
            <person name="Ramsay K.A."/>
            <person name="Bell S.C."/>
            <person name="Sarovich D.S."/>
            <person name="Price E.P."/>
        </authorList>
    </citation>
    <scope>NUCLEOTIDE SEQUENCE [LARGE SCALE GENOMIC DNA]</scope>
    <source>
        <strain evidence="6 7">SCHI0011.S.12</strain>
    </source>
</reference>
<dbReference type="InterPro" id="IPR001537">
    <property type="entry name" value="SpoU_MeTrfase"/>
</dbReference>
<dbReference type="RefSeq" id="WP_219479272.1">
    <property type="nucleotide sequence ID" value="NZ_JAHXCT010000001.1"/>
</dbReference>
<dbReference type="CDD" id="cd18109">
    <property type="entry name" value="SpoU-like_RNA-MTase"/>
    <property type="match status" value="1"/>
</dbReference>
<protein>
    <submittedName>
        <fullName evidence="6">RNA methyltransferase</fullName>
    </submittedName>
</protein>
<dbReference type="Proteomes" id="UP000788426">
    <property type="component" value="Unassembled WGS sequence"/>
</dbReference>
<evidence type="ECO:0000259" key="5">
    <source>
        <dbReference type="Pfam" id="PF22435"/>
    </source>
</evidence>
<dbReference type="EMBL" id="JAHXCT010000001">
    <property type="protein sequence ID" value="MBW4768466.1"/>
    <property type="molecule type" value="Genomic_DNA"/>
</dbReference>
<keyword evidence="2 6" id="KW-0489">Methyltransferase</keyword>
<evidence type="ECO:0000256" key="3">
    <source>
        <dbReference type="ARBA" id="ARBA00022679"/>
    </source>
</evidence>
<dbReference type="Pfam" id="PF22435">
    <property type="entry name" value="MRM3-like_sub_bind"/>
    <property type="match status" value="1"/>
</dbReference>
<dbReference type="Pfam" id="PF00588">
    <property type="entry name" value="SpoU_methylase"/>
    <property type="match status" value="1"/>
</dbReference>
<dbReference type="InterPro" id="IPR053888">
    <property type="entry name" value="MRM3-like_sub_bind"/>
</dbReference>
<dbReference type="InterPro" id="IPR051259">
    <property type="entry name" value="rRNA_Methyltransferase"/>
</dbReference>
<evidence type="ECO:0000259" key="4">
    <source>
        <dbReference type="Pfam" id="PF00588"/>
    </source>
</evidence>
<dbReference type="GO" id="GO:0032259">
    <property type="term" value="P:methylation"/>
    <property type="evidence" value="ECO:0007669"/>
    <property type="project" value="UniProtKB-KW"/>
</dbReference>
<keyword evidence="3" id="KW-0808">Transferase</keyword>
<dbReference type="PANTHER" id="PTHR43191:SF2">
    <property type="entry name" value="RRNA METHYLTRANSFERASE 3, MITOCHONDRIAL"/>
    <property type="match status" value="1"/>
</dbReference>
<keyword evidence="7" id="KW-1185">Reference proteome</keyword>
<dbReference type="PANTHER" id="PTHR43191">
    <property type="entry name" value="RRNA METHYLTRANSFERASE 3"/>
    <property type="match status" value="1"/>
</dbReference>
<name>A0ABS6YBA0_9BACT</name>
<evidence type="ECO:0000313" key="7">
    <source>
        <dbReference type="Proteomes" id="UP000788426"/>
    </source>
</evidence>
<evidence type="ECO:0000313" key="6">
    <source>
        <dbReference type="EMBL" id="MBW4768466.1"/>
    </source>
</evidence>
<proteinExistence type="inferred from homology"/>
<gene>
    <name evidence="6" type="ORF">KZO38_01610</name>
</gene>
<sequence length="249" mass="27613">MLSKNKIKFIRSLELKKNRQQECLFVAEGPKVVADLLTRVKAHTIFSTPSRIKEFSSEQADNIIEITDSELAKISFLQHPQQVLAMFPFLPSTEATPQNELILALDGVQDPGNLGTIIRIADWFGIKNIMCSEDTVDVYNPKVIQASMGSVAQVSVNYCDLKRFIEKISPEVPVYGTCLDGENIYNQKLSSKGIIVMGNEGKGVSTAIKQLFTHKLLIPNYHPQSAIDSLNVAIATAITCAEFKRQDLV</sequence>
<dbReference type="GO" id="GO:0008168">
    <property type="term" value="F:methyltransferase activity"/>
    <property type="evidence" value="ECO:0007669"/>
    <property type="project" value="UniProtKB-KW"/>
</dbReference>
<organism evidence="6 7">
    <name type="scientific">Hoylesella nanceiensis</name>
    <dbReference type="NCBI Taxonomy" id="425941"/>
    <lineage>
        <taxon>Bacteria</taxon>
        <taxon>Pseudomonadati</taxon>
        <taxon>Bacteroidota</taxon>
        <taxon>Bacteroidia</taxon>
        <taxon>Bacteroidales</taxon>
        <taxon>Prevotellaceae</taxon>
        <taxon>Hoylesella</taxon>
    </lineage>
</organism>
<comment type="caution">
    <text evidence="6">The sequence shown here is derived from an EMBL/GenBank/DDBJ whole genome shotgun (WGS) entry which is preliminary data.</text>
</comment>
<feature type="domain" description="tRNA/rRNA methyltransferase SpoU type" evidence="4">
    <location>
        <begin position="101"/>
        <end position="240"/>
    </location>
</feature>
<evidence type="ECO:0000256" key="1">
    <source>
        <dbReference type="ARBA" id="ARBA00007228"/>
    </source>
</evidence>
<accession>A0ABS6YBA0</accession>
<feature type="domain" description="MRM3-like substrate binding" evidence="5">
    <location>
        <begin position="5"/>
        <end position="85"/>
    </location>
</feature>